<feature type="domain" description="PNPLA" evidence="4">
    <location>
        <begin position="92"/>
        <end position="162"/>
    </location>
</feature>
<proteinExistence type="predicted"/>
<comment type="caution">
    <text evidence="5">The sequence shown here is derived from an EMBL/GenBank/DDBJ whole genome shotgun (WGS) entry which is preliminary data.</text>
</comment>
<name>A0A2P7B7J3_9HYPH</name>
<evidence type="ECO:0000313" key="5">
    <source>
        <dbReference type="EMBL" id="PSH62429.1"/>
    </source>
</evidence>
<gene>
    <name evidence="5" type="ORF">CU103_18945</name>
</gene>
<dbReference type="InterPro" id="IPR002641">
    <property type="entry name" value="PNPLA_dom"/>
</dbReference>
<evidence type="ECO:0000256" key="3">
    <source>
        <dbReference type="SAM" id="Phobius"/>
    </source>
</evidence>
<protein>
    <recommendedName>
        <fullName evidence="4">PNPLA domain-containing protein</fullName>
    </recommendedName>
</protein>
<organism evidence="5 6">
    <name type="scientific">Phyllobacterium sophorae</name>
    <dbReference type="NCBI Taxonomy" id="1520277"/>
    <lineage>
        <taxon>Bacteria</taxon>
        <taxon>Pseudomonadati</taxon>
        <taxon>Pseudomonadota</taxon>
        <taxon>Alphaproteobacteria</taxon>
        <taxon>Hyphomicrobiales</taxon>
        <taxon>Phyllobacteriaceae</taxon>
        <taxon>Phyllobacterium</taxon>
    </lineage>
</organism>
<feature type="transmembrane region" description="Helical" evidence="3">
    <location>
        <begin position="192"/>
        <end position="217"/>
    </location>
</feature>
<evidence type="ECO:0000256" key="1">
    <source>
        <dbReference type="ARBA" id="ARBA00023098"/>
    </source>
</evidence>
<dbReference type="AlphaFoldDB" id="A0A2P7B7J3"/>
<sequence length="848" mass="92361">MFKEDRRREVVLSFADIFQNELDAINYRRRAIQSGVLAQTRASNRTAKDVPSGPAPVRQPSVTPRKDVSLEQGVTSNRETIRISGGSGLIGLALSGGGIRSASFSLGVLQALDSLSNHDESEVLDAIDYISAVSGGGYIGTSLVAGLMQENATFPFDSRLDEQETPETQHLRDFSNFLAPNGMIDYLVSAALVLRGLLVNVVMVLPVLLLLAVFTIASNPLVSNPDLYRPFPQTLNLIVVTAVLMFGSAIYTSLTFRTGSLRSRENLGRVLGLMLILVVLAALFEAQPFVLAGMVTGTTNAANTSMEPVSAESLLSQFAKFLPALAAFLAPLAAILVMVAQKLANLAKASLGEATWTAIAKKYASRVALYFAAVIVPLLLWIAYIYLSFWAIRADAGVGCGVKTPGWLQELTMCDVNWSLPSLQGIGPIGTSYLIAAIVLVALTLLIGPNSNSLHRLYRDRLSRAFLFERAMIGSRNAASAVDTWKFSSLKPQDSETGAWLPATAFAPYLLTNTAINLEGSEELNKRGRNADTFIFSPLHVGSRWTGYVPIRKMEAVVPDLSLATAMAVSGAAASANMGRSTIKVLRFSLSLLNIRLGYWLANPGKLDAFRHRLNRWRANIGSWFFAVETAGLLNEKRLNVYLTDGGHIENLGIYELLRRRCKVIIAVDADADPNMTFPSLVNLEVMARIDLGVRIELPWQTLQSGTLGVTSTALYGPDGPPGAHGPHAAIGIIRYNDDERGVLIYIKSSLSGDENDYVLDYKRRNVAFPHETTIDQFFSEEQFEAYRCLGFHATHRLLDGTDDFAKPESPPPGWKEEVTTALELLNIPPAMRLSIIAHISTPSEIDE</sequence>
<reference evidence="6" key="1">
    <citation type="submission" date="2017-11" db="EMBL/GenBank/DDBJ databases">
        <authorList>
            <person name="Kuznetsova I."/>
            <person name="Sazanova A."/>
            <person name="Chirak E."/>
            <person name="Safronova V."/>
            <person name="Willems A."/>
        </authorList>
    </citation>
    <scope>NUCLEOTIDE SEQUENCE [LARGE SCALE GENOMIC DNA]</scope>
    <source>
        <strain evidence="6">CCBAU 03422</strain>
    </source>
</reference>
<dbReference type="PANTHER" id="PTHR10728:SF40">
    <property type="entry name" value="PATATIN FAMILY PROTEIN"/>
    <property type="match status" value="1"/>
</dbReference>
<dbReference type="GO" id="GO:0046475">
    <property type="term" value="P:glycerophospholipid catabolic process"/>
    <property type="evidence" value="ECO:0007669"/>
    <property type="project" value="TreeGrafter"/>
</dbReference>
<dbReference type="GO" id="GO:0004623">
    <property type="term" value="F:phospholipase A2 activity"/>
    <property type="evidence" value="ECO:0007669"/>
    <property type="project" value="TreeGrafter"/>
</dbReference>
<keyword evidence="3" id="KW-0472">Membrane</keyword>
<dbReference type="PANTHER" id="PTHR10728">
    <property type="entry name" value="CYTOSOLIC PHOSPHOLIPASE A2"/>
    <property type="match status" value="1"/>
</dbReference>
<feature type="transmembrane region" description="Helical" evidence="3">
    <location>
        <begin position="237"/>
        <end position="254"/>
    </location>
</feature>
<accession>A0A2P7B7J3</accession>
<evidence type="ECO:0000256" key="2">
    <source>
        <dbReference type="SAM" id="MobiDB-lite"/>
    </source>
</evidence>
<evidence type="ECO:0000259" key="4">
    <source>
        <dbReference type="Pfam" id="PF01734"/>
    </source>
</evidence>
<dbReference type="Pfam" id="PF01734">
    <property type="entry name" value="Patatin"/>
    <property type="match status" value="1"/>
</dbReference>
<keyword evidence="3" id="KW-1133">Transmembrane helix</keyword>
<dbReference type="Proteomes" id="UP000241764">
    <property type="component" value="Unassembled WGS sequence"/>
</dbReference>
<feature type="transmembrane region" description="Helical" evidence="3">
    <location>
        <begin position="321"/>
        <end position="340"/>
    </location>
</feature>
<feature type="transmembrane region" description="Helical" evidence="3">
    <location>
        <begin position="367"/>
        <end position="387"/>
    </location>
</feature>
<keyword evidence="6" id="KW-1185">Reference proteome</keyword>
<dbReference type="GO" id="GO:0005829">
    <property type="term" value="C:cytosol"/>
    <property type="evidence" value="ECO:0007669"/>
    <property type="project" value="TreeGrafter"/>
</dbReference>
<dbReference type="Gene3D" id="3.40.1090.10">
    <property type="entry name" value="Cytosolic phospholipase A2 catalytic domain"/>
    <property type="match status" value="2"/>
</dbReference>
<dbReference type="InterPro" id="IPR016035">
    <property type="entry name" value="Acyl_Trfase/lysoPLipase"/>
</dbReference>
<dbReference type="SUPFAM" id="SSF52151">
    <property type="entry name" value="FabD/lysophospholipase-like"/>
    <property type="match status" value="1"/>
</dbReference>
<keyword evidence="1" id="KW-0443">Lipid metabolism</keyword>
<dbReference type="EMBL" id="PGGM01000009">
    <property type="protein sequence ID" value="PSH62429.1"/>
    <property type="molecule type" value="Genomic_DNA"/>
</dbReference>
<keyword evidence="3" id="KW-0812">Transmembrane</keyword>
<feature type="transmembrane region" description="Helical" evidence="3">
    <location>
        <begin position="266"/>
        <end position="284"/>
    </location>
</feature>
<feature type="transmembrane region" description="Helical" evidence="3">
    <location>
        <begin position="426"/>
        <end position="447"/>
    </location>
</feature>
<dbReference type="OrthoDB" id="100544at2"/>
<evidence type="ECO:0000313" key="6">
    <source>
        <dbReference type="Proteomes" id="UP000241764"/>
    </source>
</evidence>
<feature type="region of interest" description="Disordered" evidence="2">
    <location>
        <begin position="42"/>
        <end position="67"/>
    </location>
</feature>